<accession>A0A151N7W6</accession>
<keyword evidence="1" id="KW-0812">Transmembrane</keyword>
<reference evidence="2 3" key="1">
    <citation type="journal article" date="2012" name="Genome Biol.">
        <title>Sequencing three crocodilian genomes to illuminate the evolution of archosaurs and amniotes.</title>
        <authorList>
            <person name="St John J.A."/>
            <person name="Braun E.L."/>
            <person name="Isberg S.R."/>
            <person name="Miles L.G."/>
            <person name="Chong A.Y."/>
            <person name="Gongora J."/>
            <person name="Dalzell P."/>
            <person name="Moran C."/>
            <person name="Bed'hom B."/>
            <person name="Abzhanov A."/>
            <person name="Burgess S.C."/>
            <person name="Cooksey A.M."/>
            <person name="Castoe T.A."/>
            <person name="Crawford N.G."/>
            <person name="Densmore L.D."/>
            <person name="Drew J.C."/>
            <person name="Edwards S.V."/>
            <person name="Faircloth B.C."/>
            <person name="Fujita M.K."/>
            <person name="Greenwold M.J."/>
            <person name="Hoffmann F.G."/>
            <person name="Howard J.M."/>
            <person name="Iguchi T."/>
            <person name="Janes D.E."/>
            <person name="Khan S.Y."/>
            <person name="Kohno S."/>
            <person name="de Koning A.J."/>
            <person name="Lance S.L."/>
            <person name="McCarthy F.M."/>
            <person name="McCormack J.E."/>
            <person name="Merchant M.E."/>
            <person name="Peterson D.G."/>
            <person name="Pollock D.D."/>
            <person name="Pourmand N."/>
            <person name="Raney B.J."/>
            <person name="Roessler K.A."/>
            <person name="Sanford J.R."/>
            <person name="Sawyer R.H."/>
            <person name="Schmidt C.J."/>
            <person name="Triplett E.W."/>
            <person name="Tuberville T.D."/>
            <person name="Venegas-Anaya M."/>
            <person name="Howard J.T."/>
            <person name="Jarvis E.D."/>
            <person name="Guillette L.J.Jr."/>
            <person name="Glenn T.C."/>
            <person name="Green R.E."/>
            <person name="Ray D.A."/>
        </authorList>
    </citation>
    <scope>NUCLEOTIDE SEQUENCE [LARGE SCALE GENOMIC DNA]</scope>
    <source>
        <strain evidence="2">KSC_2009_1</strain>
    </source>
</reference>
<name>A0A151N7W6_ALLMI</name>
<dbReference type="Proteomes" id="UP000050525">
    <property type="component" value="Unassembled WGS sequence"/>
</dbReference>
<proteinExistence type="predicted"/>
<evidence type="ECO:0000313" key="3">
    <source>
        <dbReference type="Proteomes" id="UP000050525"/>
    </source>
</evidence>
<sequence>MSRIKILKIFNCGLKWTEPFCISSGSILLSHSLNLILFVSLLPVMRVKPEEKRCLQYIFRTALIEKQETQ</sequence>
<dbReference type="AlphaFoldDB" id="A0A151N7W6"/>
<keyword evidence="1" id="KW-1133">Transmembrane helix</keyword>
<protein>
    <submittedName>
        <fullName evidence="2">Uncharacterized protein</fullName>
    </submittedName>
</protein>
<evidence type="ECO:0000313" key="2">
    <source>
        <dbReference type="EMBL" id="KYO32615.1"/>
    </source>
</evidence>
<gene>
    <name evidence="2" type="ORF">Y1Q_0007800</name>
</gene>
<keyword evidence="3" id="KW-1185">Reference proteome</keyword>
<comment type="caution">
    <text evidence="2">The sequence shown here is derived from an EMBL/GenBank/DDBJ whole genome shotgun (WGS) entry which is preliminary data.</text>
</comment>
<evidence type="ECO:0000256" key="1">
    <source>
        <dbReference type="SAM" id="Phobius"/>
    </source>
</evidence>
<feature type="transmembrane region" description="Helical" evidence="1">
    <location>
        <begin position="20"/>
        <end position="42"/>
    </location>
</feature>
<keyword evidence="1" id="KW-0472">Membrane</keyword>
<organism evidence="2 3">
    <name type="scientific">Alligator mississippiensis</name>
    <name type="common">American alligator</name>
    <dbReference type="NCBI Taxonomy" id="8496"/>
    <lineage>
        <taxon>Eukaryota</taxon>
        <taxon>Metazoa</taxon>
        <taxon>Chordata</taxon>
        <taxon>Craniata</taxon>
        <taxon>Vertebrata</taxon>
        <taxon>Euteleostomi</taxon>
        <taxon>Archelosauria</taxon>
        <taxon>Archosauria</taxon>
        <taxon>Crocodylia</taxon>
        <taxon>Alligatoridae</taxon>
        <taxon>Alligatorinae</taxon>
        <taxon>Alligator</taxon>
    </lineage>
</organism>
<dbReference type="EMBL" id="AKHW03003905">
    <property type="protein sequence ID" value="KYO32615.1"/>
    <property type="molecule type" value="Genomic_DNA"/>
</dbReference>